<evidence type="ECO:0000256" key="3">
    <source>
        <dbReference type="PROSITE-ProRule" id="PRU01191"/>
    </source>
</evidence>
<dbReference type="GeneID" id="109716117"/>
<feature type="region of interest" description="Leucine repeat II (LRII)" evidence="3">
    <location>
        <begin position="350"/>
        <end position="382"/>
    </location>
</feature>
<evidence type="ECO:0000256" key="1">
    <source>
        <dbReference type="ARBA" id="ARBA00023015"/>
    </source>
</evidence>
<feature type="compositionally biased region" description="Low complexity" evidence="4">
    <location>
        <begin position="98"/>
        <end position="111"/>
    </location>
</feature>
<keyword evidence="2" id="KW-0804">Transcription</keyword>
<sequence length="562" mass="62896">MSLISSADPSATPYVDSNFYARRNNGDSSGFSMKAFNSDEQFFHYGPDFSGIYSQKYFTGSPTVANVNPLVSSPSIDESLFHPMANTQSPAYLDHPDSSLSSDVSHQSSHSLSDHQILENSIDFPEEEMRIKLYELEQVLLNDNDEIEEEHLVIEDDWSEPIKNLMLTNSPKESSSDSSLSCTGEARTPKQLLFDCAAAIAENRIEEAEIIITELRQAVSIQGEPHQRLAAYLVEALAARIASSGRGIYKALKCKEPQGNDRLAAMQVLFEVCPCFKFGFMAANHAILEAIKDEDRLHIIDFDINQASQYITLIQMMQSLMAQRKKPFRMRITGVDDSESVRRAIGGLGIVGKRLEKLAEDCGVLFEFRAVAAKIGDVTPEMLDCRRGEAVVVNFAFQLHHMPDESVSTVNERDRLLRMVKGLRPKLVTMVEQDANTNTAPFLPRFAEVYNYYSAVFNSLDATLPRESADRINVEKQCLAREIVNIVACEGTDRIERYEAAGKWRARMTMAGFVSCPFSSNTSGAIRALGKSYYDYFAVKEENGALYFGWEDKILVMASAWK</sequence>
<name>A0A6P5FVE9_ANACO</name>
<evidence type="ECO:0000313" key="6">
    <source>
        <dbReference type="RefSeq" id="XP_020097030.1"/>
    </source>
</evidence>
<dbReference type="RefSeq" id="XP_020097030.1">
    <property type="nucleotide sequence ID" value="XM_020241441.1"/>
</dbReference>
<reference evidence="5" key="1">
    <citation type="journal article" date="2015" name="Nat. Genet.">
        <title>The pineapple genome and the evolution of CAM photosynthesis.</title>
        <authorList>
            <person name="Ming R."/>
            <person name="VanBuren R."/>
            <person name="Wai C.M."/>
            <person name="Tang H."/>
            <person name="Schatz M.C."/>
            <person name="Bowers J.E."/>
            <person name="Lyons E."/>
            <person name="Wang M.L."/>
            <person name="Chen J."/>
            <person name="Biggers E."/>
            <person name="Zhang J."/>
            <person name="Huang L."/>
            <person name="Zhang L."/>
            <person name="Miao W."/>
            <person name="Zhang J."/>
            <person name="Ye Z."/>
            <person name="Miao C."/>
            <person name="Lin Z."/>
            <person name="Wang H."/>
            <person name="Zhou H."/>
            <person name="Yim W.C."/>
            <person name="Priest H.D."/>
            <person name="Zheng C."/>
            <person name="Woodhouse M."/>
            <person name="Edger P.P."/>
            <person name="Guyot R."/>
            <person name="Guo H.B."/>
            <person name="Guo H."/>
            <person name="Zheng G."/>
            <person name="Singh R."/>
            <person name="Sharma A."/>
            <person name="Min X."/>
            <person name="Zheng Y."/>
            <person name="Lee H."/>
            <person name="Gurtowski J."/>
            <person name="Sedlazeck F.J."/>
            <person name="Harkess A."/>
            <person name="McKain M.R."/>
            <person name="Liao Z."/>
            <person name="Fang J."/>
            <person name="Liu J."/>
            <person name="Zhang X."/>
            <person name="Zhang Q."/>
            <person name="Hu W."/>
            <person name="Qin Y."/>
            <person name="Wang K."/>
            <person name="Chen L.Y."/>
            <person name="Shirley N."/>
            <person name="Lin Y.R."/>
            <person name="Liu L.Y."/>
            <person name="Hernandez A.G."/>
            <person name="Wright C.L."/>
            <person name="Bulone V."/>
            <person name="Tuskan G.A."/>
            <person name="Heath K."/>
            <person name="Zee F."/>
            <person name="Moore P.H."/>
            <person name="Sunkar R."/>
            <person name="Leebens-Mack J.H."/>
            <person name="Mockler T."/>
            <person name="Bennetzen J.L."/>
            <person name="Freeling M."/>
            <person name="Sankoff D."/>
            <person name="Paterson A.H."/>
            <person name="Zhu X."/>
            <person name="Yang X."/>
            <person name="Smith J.A."/>
            <person name="Cushman J.C."/>
            <person name="Paull R.E."/>
            <person name="Yu Q."/>
        </authorList>
    </citation>
    <scope>NUCLEOTIDE SEQUENCE [LARGE SCALE GENOMIC DNA]</scope>
    <source>
        <strain evidence="5">cv. F153</strain>
    </source>
</reference>
<comment type="caution">
    <text evidence="3">Lacks conserved residue(s) required for the propagation of feature annotation.</text>
</comment>
<protein>
    <submittedName>
        <fullName evidence="6">Scarecrow-like protein 1</fullName>
    </submittedName>
</protein>
<evidence type="ECO:0000256" key="4">
    <source>
        <dbReference type="SAM" id="MobiDB-lite"/>
    </source>
</evidence>
<feature type="region of interest" description="Disordered" evidence="4">
    <location>
        <begin position="87"/>
        <end position="112"/>
    </location>
</feature>
<dbReference type="SMR" id="A0A6P5FVE9"/>
<feature type="region of interest" description="Leucine repeat I (LRI)" evidence="3">
    <location>
        <begin position="187"/>
        <end position="247"/>
    </location>
</feature>
<proteinExistence type="inferred from homology"/>
<gene>
    <name evidence="6" type="primary">LOC109716117</name>
</gene>
<feature type="region of interest" description="SAW" evidence="3">
    <location>
        <begin position="488"/>
        <end position="562"/>
    </location>
</feature>
<comment type="similarity">
    <text evidence="3">Belongs to the GRAS family.</text>
</comment>
<keyword evidence="5" id="KW-1185">Reference proteome</keyword>
<dbReference type="PROSITE" id="PS50985">
    <property type="entry name" value="GRAS"/>
    <property type="match status" value="1"/>
</dbReference>
<dbReference type="Gramene" id="Aco022413.1.mrna1">
    <property type="protein sequence ID" value="Aco022413.1.mrna1"/>
    <property type="gene ID" value="Aco022413.1.path1"/>
</dbReference>
<feature type="short sequence motif" description="VHIID" evidence="3">
    <location>
        <begin position="297"/>
        <end position="301"/>
    </location>
</feature>
<evidence type="ECO:0000313" key="5">
    <source>
        <dbReference type="Proteomes" id="UP000515123"/>
    </source>
</evidence>
<dbReference type="Pfam" id="PF03514">
    <property type="entry name" value="GRAS"/>
    <property type="match status" value="1"/>
</dbReference>
<dbReference type="AlphaFoldDB" id="A0A6P5FVE9"/>
<dbReference type="Proteomes" id="UP000515123">
    <property type="component" value="Linkage group 1"/>
</dbReference>
<evidence type="ECO:0000256" key="2">
    <source>
        <dbReference type="ARBA" id="ARBA00023163"/>
    </source>
</evidence>
<accession>A0A6P5FVE9</accession>
<dbReference type="PANTHER" id="PTHR31636">
    <property type="entry name" value="OSJNBA0084A10.13 PROTEIN-RELATED"/>
    <property type="match status" value="1"/>
</dbReference>
<keyword evidence="1" id="KW-0805">Transcription regulation</keyword>
<organism evidence="5 6">
    <name type="scientific">Ananas comosus</name>
    <name type="common">Pineapple</name>
    <name type="synonym">Ananas ananas</name>
    <dbReference type="NCBI Taxonomy" id="4615"/>
    <lineage>
        <taxon>Eukaryota</taxon>
        <taxon>Viridiplantae</taxon>
        <taxon>Streptophyta</taxon>
        <taxon>Embryophyta</taxon>
        <taxon>Tracheophyta</taxon>
        <taxon>Spermatophyta</taxon>
        <taxon>Magnoliopsida</taxon>
        <taxon>Liliopsida</taxon>
        <taxon>Poales</taxon>
        <taxon>Bromeliaceae</taxon>
        <taxon>Bromelioideae</taxon>
        <taxon>Ananas</taxon>
    </lineage>
</organism>
<reference evidence="6" key="2">
    <citation type="submission" date="2025-08" db="UniProtKB">
        <authorList>
            <consortium name="RefSeq"/>
        </authorList>
    </citation>
    <scope>IDENTIFICATION</scope>
    <source>
        <tissue evidence="6">Leaf</tissue>
    </source>
</reference>
<dbReference type="InterPro" id="IPR005202">
    <property type="entry name" value="TF_GRAS"/>
</dbReference>
<dbReference type="OrthoDB" id="615187at2759"/>